<name>A0AAE1TWD1_9EUCA</name>
<dbReference type="PANTHER" id="PTHR10773:SF19">
    <property type="match status" value="1"/>
</dbReference>
<comment type="caution">
    <text evidence="1">The sequence shown here is derived from an EMBL/GenBank/DDBJ whole genome shotgun (WGS) entry which is preliminary data.</text>
</comment>
<evidence type="ECO:0000313" key="2">
    <source>
        <dbReference type="Proteomes" id="UP001292094"/>
    </source>
</evidence>
<gene>
    <name evidence="1" type="ORF">Pmani_030067</name>
</gene>
<sequence>MRGRHKPPNAVPKESARLVSHHIDRFPTVTSHYSRAKSPKLKYLDPSLSVKKMHHLYLSWLAENHPGKKAVSLDYYRHIFRGKDLSFSPPNSDTCISCDKAKNGIPLANEATGPPQPEKLKLVHELQTLIPPAHQAYYMQLFRGQDLLTTAASRSLPTTETSIMIFRNTMNDAKVDGCSHTALDFPSFNSFG</sequence>
<dbReference type="Proteomes" id="UP001292094">
    <property type="component" value="Unassembled WGS sequence"/>
</dbReference>
<proteinExistence type="predicted"/>
<dbReference type="PANTHER" id="PTHR10773">
    <property type="entry name" value="DNA-DIRECTED RNA POLYMERASES I, II, AND III SUBUNIT RPABC2"/>
    <property type="match status" value="1"/>
</dbReference>
<organism evidence="1 2">
    <name type="scientific">Petrolisthes manimaculis</name>
    <dbReference type="NCBI Taxonomy" id="1843537"/>
    <lineage>
        <taxon>Eukaryota</taxon>
        <taxon>Metazoa</taxon>
        <taxon>Ecdysozoa</taxon>
        <taxon>Arthropoda</taxon>
        <taxon>Crustacea</taxon>
        <taxon>Multicrustacea</taxon>
        <taxon>Malacostraca</taxon>
        <taxon>Eumalacostraca</taxon>
        <taxon>Eucarida</taxon>
        <taxon>Decapoda</taxon>
        <taxon>Pleocyemata</taxon>
        <taxon>Anomura</taxon>
        <taxon>Galatheoidea</taxon>
        <taxon>Porcellanidae</taxon>
        <taxon>Petrolisthes</taxon>
    </lineage>
</organism>
<protein>
    <submittedName>
        <fullName evidence="1">Uncharacterized protein</fullName>
    </submittedName>
</protein>
<accession>A0AAE1TWD1</accession>
<keyword evidence="2" id="KW-1185">Reference proteome</keyword>
<evidence type="ECO:0000313" key="1">
    <source>
        <dbReference type="EMBL" id="KAK4297530.1"/>
    </source>
</evidence>
<dbReference type="EMBL" id="JAWZYT010003619">
    <property type="protein sequence ID" value="KAK4297530.1"/>
    <property type="molecule type" value="Genomic_DNA"/>
</dbReference>
<dbReference type="AlphaFoldDB" id="A0AAE1TWD1"/>
<reference evidence="1" key="1">
    <citation type="submission" date="2023-11" db="EMBL/GenBank/DDBJ databases">
        <title>Genome assemblies of two species of porcelain crab, Petrolisthes cinctipes and Petrolisthes manimaculis (Anomura: Porcellanidae).</title>
        <authorList>
            <person name="Angst P."/>
        </authorList>
    </citation>
    <scope>NUCLEOTIDE SEQUENCE</scope>
    <source>
        <strain evidence="1">PB745_02</strain>
        <tissue evidence="1">Gill</tissue>
    </source>
</reference>